<feature type="domain" description="DNA-directed DNA polymerase family B mitochondria/virus" evidence="10">
    <location>
        <begin position="208"/>
        <end position="574"/>
    </location>
</feature>
<keyword evidence="12" id="KW-1185">Reference proteome</keyword>
<evidence type="ECO:0000256" key="1">
    <source>
        <dbReference type="ARBA" id="ARBA00005755"/>
    </source>
</evidence>
<name>A0A137P0Y5_CONC2</name>
<dbReference type="InterPro" id="IPR036397">
    <property type="entry name" value="RNaseH_sf"/>
</dbReference>
<sequence length="787" mass="90691">MTLNLSKFWTITRVIVGGDSSQEFELSNFSTVNIKNENNDCLIECFRHFKILRFSNKNIRKLMGKHPNEMLSIKDVPNIEKLFGFNVSVFMDSSIIDNANPTKLTAKRVYGTGSRQIVYQNNHFDVIKNTIDRSTLDDNIEENTEYLHQHTELTTDFMFYDLETTYNPETSILEPYAWSIIRCNQNGVIKEQYTTVDMRENIVSRIIKMSRKTRKTCLIGFNNSKFDNFFLMEQIVRSNLDPYDVVIAGNSILSFRFLNFTVRDLCRMLNTSLDKACKSFGCKLPKLSFDHNYVQEQRFKGQLQNFINNNLNEISKYVNRDCVALSEVFFKSRKAVKTLTNSNIENFPTVASLSYSSFLKTLDKNFELPIEKDNVIDDFIRKSIIGGRAQVFKGEYENLSAIDVVSLYPHVMLANKFPVGKAIKTDSYQNGKIGVYNVKIGKQPDKKHIIPFRGETLDWNHNLGEINCVLNSVDIECLKRHSVKVTVGEGYYWESDRGGVFDKYFYNLKSEKKKQDKLKENESSGYTPVLREFCKLMMNSLSGKVAQRKRKNVSKVLTSEHDISKFEKIVDNDSIRYHFGNSYVISEGEKIKICPNGPVIYGSLIYSYARTLMYDSVISKVSVYGMDTDSAFIKTEDLGVVNDLIGDEFGKFTIESKNHNAILVAPKCYIFYNNDEIVKQRFKGVNIKKDKVVPKDLLDTLSKCTLNQKVEYFMDVENCVGLNVYRDMLIEQVYILSSSINKRICTDLKEPFKLQQRFNVKKISAESTIAKAVTKREQWVSFYGGED</sequence>
<dbReference type="EC" id="2.7.7.7" evidence="2"/>
<protein>
    <recommendedName>
        <fullName evidence="3">Probable DNA polymerase</fullName>
        <ecNumber evidence="2">2.7.7.7</ecNumber>
    </recommendedName>
</protein>
<dbReference type="PANTHER" id="PTHR33568">
    <property type="entry name" value="DNA POLYMERASE"/>
    <property type="match status" value="1"/>
</dbReference>
<keyword evidence="8" id="KW-0238">DNA-binding</keyword>
<dbReference type="InterPro" id="IPR043502">
    <property type="entry name" value="DNA/RNA_pol_sf"/>
</dbReference>
<dbReference type="SUPFAM" id="SSF56672">
    <property type="entry name" value="DNA/RNA polymerases"/>
    <property type="match status" value="1"/>
</dbReference>
<dbReference type="InterPro" id="IPR004868">
    <property type="entry name" value="DNA-dir_DNA_pol_B_mt/vir"/>
</dbReference>
<dbReference type="STRING" id="796925.A0A137P0Y5"/>
<dbReference type="InterPro" id="IPR023211">
    <property type="entry name" value="DNA_pol_palm_dom_sf"/>
</dbReference>
<keyword evidence="7" id="KW-0239">DNA-directed DNA polymerase</keyword>
<dbReference type="Gene3D" id="3.30.420.10">
    <property type="entry name" value="Ribonuclease H-like superfamily/Ribonuclease H"/>
    <property type="match status" value="1"/>
</dbReference>
<dbReference type="Pfam" id="PF03175">
    <property type="entry name" value="DNA_pol_B_2"/>
    <property type="match status" value="1"/>
</dbReference>
<keyword evidence="5" id="KW-0548">Nucleotidyltransferase</keyword>
<gene>
    <name evidence="11" type="ORF">CONCODRAFT_166422</name>
</gene>
<evidence type="ECO:0000259" key="10">
    <source>
        <dbReference type="Pfam" id="PF03175"/>
    </source>
</evidence>
<keyword evidence="4" id="KW-0808">Transferase</keyword>
<dbReference type="Proteomes" id="UP000070444">
    <property type="component" value="Unassembled WGS sequence"/>
</dbReference>
<dbReference type="AlphaFoldDB" id="A0A137P0Y5"/>
<keyword evidence="6" id="KW-0235">DNA replication</keyword>
<dbReference type="GO" id="GO:0006260">
    <property type="term" value="P:DNA replication"/>
    <property type="evidence" value="ECO:0007669"/>
    <property type="project" value="UniProtKB-KW"/>
</dbReference>
<reference evidence="11 12" key="1">
    <citation type="journal article" date="2015" name="Genome Biol. Evol.">
        <title>Phylogenomic analyses indicate that early fungi evolved digesting cell walls of algal ancestors of land plants.</title>
        <authorList>
            <person name="Chang Y."/>
            <person name="Wang S."/>
            <person name="Sekimoto S."/>
            <person name="Aerts A.L."/>
            <person name="Choi C."/>
            <person name="Clum A."/>
            <person name="LaButti K.M."/>
            <person name="Lindquist E.A."/>
            <person name="Yee Ngan C."/>
            <person name="Ohm R.A."/>
            <person name="Salamov A.A."/>
            <person name="Grigoriev I.V."/>
            <person name="Spatafora J.W."/>
            <person name="Berbee M.L."/>
        </authorList>
    </citation>
    <scope>NUCLEOTIDE SEQUENCE [LARGE SCALE GENOMIC DNA]</scope>
    <source>
        <strain evidence="11 12">NRRL 28638</strain>
    </source>
</reference>
<evidence type="ECO:0000313" key="12">
    <source>
        <dbReference type="Proteomes" id="UP000070444"/>
    </source>
</evidence>
<organism evidence="11 12">
    <name type="scientific">Conidiobolus coronatus (strain ATCC 28846 / CBS 209.66 / NRRL 28638)</name>
    <name type="common">Delacroixia coronata</name>
    <dbReference type="NCBI Taxonomy" id="796925"/>
    <lineage>
        <taxon>Eukaryota</taxon>
        <taxon>Fungi</taxon>
        <taxon>Fungi incertae sedis</taxon>
        <taxon>Zoopagomycota</taxon>
        <taxon>Entomophthoromycotina</taxon>
        <taxon>Entomophthoromycetes</taxon>
        <taxon>Entomophthorales</taxon>
        <taxon>Ancylistaceae</taxon>
        <taxon>Conidiobolus</taxon>
    </lineage>
</organism>
<dbReference type="GO" id="GO:0000166">
    <property type="term" value="F:nucleotide binding"/>
    <property type="evidence" value="ECO:0007669"/>
    <property type="project" value="InterPro"/>
</dbReference>
<evidence type="ECO:0000256" key="7">
    <source>
        <dbReference type="ARBA" id="ARBA00022932"/>
    </source>
</evidence>
<evidence type="ECO:0000256" key="6">
    <source>
        <dbReference type="ARBA" id="ARBA00022705"/>
    </source>
</evidence>
<accession>A0A137P0Y5</accession>
<evidence type="ECO:0000256" key="5">
    <source>
        <dbReference type="ARBA" id="ARBA00022695"/>
    </source>
</evidence>
<dbReference type="GO" id="GO:0003677">
    <property type="term" value="F:DNA binding"/>
    <property type="evidence" value="ECO:0007669"/>
    <property type="project" value="UniProtKB-KW"/>
</dbReference>
<dbReference type="SUPFAM" id="SSF53098">
    <property type="entry name" value="Ribonuclease H-like"/>
    <property type="match status" value="1"/>
</dbReference>
<evidence type="ECO:0000256" key="8">
    <source>
        <dbReference type="ARBA" id="ARBA00023125"/>
    </source>
</evidence>
<dbReference type="OrthoDB" id="5585337at2759"/>
<evidence type="ECO:0000256" key="2">
    <source>
        <dbReference type="ARBA" id="ARBA00012417"/>
    </source>
</evidence>
<comment type="catalytic activity">
    <reaction evidence="9">
        <text>DNA(n) + a 2'-deoxyribonucleoside 5'-triphosphate = DNA(n+1) + diphosphate</text>
        <dbReference type="Rhea" id="RHEA:22508"/>
        <dbReference type="Rhea" id="RHEA-COMP:17339"/>
        <dbReference type="Rhea" id="RHEA-COMP:17340"/>
        <dbReference type="ChEBI" id="CHEBI:33019"/>
        <dbReference type="ChEBI" id="CHEBI:61560"/>
        <dbReference type="ChEBI" id="CHEBI:173112"/>
        <dbReference type="EC" id="2.7.7.7"/>
    </reaction>
</comment>
<proteinExistence type="inferred from homology"/>
<evidence type="ECO:0000256" key="3">
    <source>
        <dbReference type="ARBA" id="ARBA00014385"/>
    </source>
</evidence>
<evidence type="ECO:0000313" key="11">
    <source>
        <dbReference type="EMBL" id="KXN68544.1"/>
    </source>
</evidence>
<evidence type="ECO:0000256" key="4">
    <source>
        <dbReference type="ARBA" id="ARBA00022679"/>
    </source>
</evidence>
<dbReference type="InterPro" id="IPR012337">
    <property type="entry name" value="RNaseH-like_sf"/>
</dbReference>
<dbReference type="Gene3D" id="3.90.1600.10">
    <property type="entry name" value="Palm domain of DNA polymerase"/>
    <property type="match status" value="2"/>
</dbReference>
<dbReference type="EMBL" id="KQ964570">
    <property type="protein sequence ID" value="KXN68544.1"/>
    <property type="molecule type" value="Genomic_DNA"/>
</dbReference>
<dbReference type="GO" id="GO:0003887">
    <property type="term" value="F:DNA-directed DNA polymerase activity"/>
    <property type="evidence" value="ECO:0007669"/>
    <property type="project" value="UniProtKB-KW"/>
</dbReference>
<evidence type="ECO:0000256" key="9">
    <source>
        <dbReference type="ARBA" id="ARBA00049244"/>
    </source>
</evidence>
<dbReference type="PANTHER" id="PTHR33568:SF3">
    <property type="entry name" value="DNA-DIRECTED DNA POLYMERASE"/>
    <property type="match status" value="1"/>
</dbReference>
<comment type="similarity">
    <text evidence="1">Belongs to the DNA polymerase type-B family.</text>
</comment>